<accession>A0A0D0CA22</accession>
<gene>
    <name evidence="1" type="ORF">GYMLUDRAFT_181140</name>
</gene>
<evidence type="ECO:0008006" key="3">
    <source>
        <dbReference type="Google" id="ProtNLM"/>
    </source>
</evidence>
<dbReference type="Gene3D" id="1.20.1280.50">
    <property type="match status" value="1"/>
</dbReference>
<protein>
    <recommendedName>
        <fullName evidence="3">F-box domain-containing protein</fullName>
    </recommendedName>
</protein>
<reference evidence="1 2" key="1">
    <citation type="submission" date="2014-04" db="EMBL/GenBank/DDBJ databases">
        <title>Evolutionary Origins and Diversification of the Mycorrhizal Mutualists.</title>
        <authorList>
            <consortium name="DOE Joint Genome Institute"/>
            <consortium name="Mycorrhizal Genomics Consortium"/>
            <person name="Kohler A."/>
            <person name="Kuo A."/>
            <person name="Nagy L.G."/>
            <person name="Floudas D."/>
            <person name="Copeland A."/>
            <person name="Barry K.W."/>
            <person name="Cichocki N."/>
            <person name="Veneault-Fourrey C."/>
            <person name="LaButti K."/>
            <person name="Lindquist E.A."/>
            <person name="Lipzen A."/>
            <person name="Lundell T."/>
            <person name="Morin E."/>
            <person name="Murat C."/>
            <person name="Riley R."/>
            <person name="Ohm R."/>
            <person name="Sun H."/>
            <person name="Tunlid A."/>
            <person name="Henrissat B."/>
            <person name="Grigoriev I.V."/>
            <person name="Hibbett D.S."/>
            <person name="Martin F."/>
        </authorList>
    </citation>
    <scope>NUCLEOTIDE SEQUENCE [LARGE SCALE GENOMIC DNA]</scope>
    <source>
        <strain evidence="1 2">FD-317 M1</strain>
    </source>
</reference>
<keyword evidence="2" id="KW-1185">Reference proteome</keyword>
<sequence length="135" mass="15423">MDAPESLWDLARSPFKFIVGTNYAPSFSELAKIKAFLAEPLRARAQLESELCRLEALLVKSKEYIEAHQALTSPIRQLPSETLAEIFIWCLPTDGQYSVRSLKQAPLIFTMICRTWRSVALNTPRLWSSIHIYLP</sequence>
<name>A0A0D0CA22_9AGAR</name>
<dbReference type="AlphaFoldDB" id="A0A0D0CA22"/>
<proteinExistence type="predicted"/>
<evidence type="ECO:0000313" key="1">
    <source>
        <dbReference type="EMBL" id="KIK51663.1"/>
    </source>
</evidence>
<dbReference type="Proteomes" id="UP000053593">
    <property type="component" value="Unassembled WGS sequence"/>
</dbReference>
<feature type="non-terminal residue" evidence="1">
    <location>
        <position position="135"/>
    </location>
</feature>
<organism evidence="1 2">
    <name type="scientific">Collybiopsis luxurians FD-317 M1</name>
    <dbReference type="NCBI Taxonomy" id="944289"/>
    <lineage>
        <taxon>Eukaryota</taxon>
        <taxon>Fungi</taxon>
        <taxon>Dikarya</taxon>
        <taxon>Basidiomycota</taxon>
        <taxon>Agaricomycotina</taxon>
        <taxon>Agaricomycetes</taxon>
        <taxon>Agaricomycetidae</taxon>
        <taxon>Agaricales</taxon>
        <taxon>Marasmiineae</taxon>
        <taxon>Omphalotaceae</taxon>
        <taxon>Collybiopsis</taxon>
        <taxon>Collybiopsis luxurians</taxon>
    </lineage>
</organism>
<dbReference type="HOGENOM" id="CLU_018544_3_2_1"/>
<dbReference type="EMBL" id="KN834858">
    <property type="protein sequence ID" value="KIK51663.1"/>
    <property type="molecule type" value="Genomic_DNA"/>
</dbReference>
<dbReference type="OrthoDB" id="3063971at2759"/>
<evidence type="ECO:0000313" key="2">
    <source>
        <dbReference type="Proteomes" id="UP000053593"/>
    </source>
</evidence>